<dbReference type="GO" id="GO:0000070">
    <property type="term" value="P:mitotic sister chromatid segregation"/>
    <property type="evidence" value="ECO:0007669"/>
    <property type="project" value="UniProtKB-ARBA"/>
</dbReference>
<reference evidence="17 18" key="1">
    <citation type="submission" date="2019-03" db="EMBL/GenBank/DDBJ databases">
        <title>Single cell metagenomics reveals metabolic interactions within the superorganism composed of flagellate Streblomastix strix and complex community of Bacteroidetes bacteria on its surface.</title>
        <authorList>
            <person name="Treitli S.C."/>
            <person name="Kolisko M."/>
            <person name="Husnik F."/>
            <person name="Keeling P."/>
            <person name="Hampl V."/>
        </authorList>
    </citation>
    <scope>NUCLEOTIDE SEQUENCE [LARGE SCALE GENOMIC DNA]</scope>
    <source>
        <strain evidence="17">ST1C</strain>
    </source>
</reference>
<dbReference type="Gene3D" id="1.20.58.1120">
    <property type="match status" value="1"/>
</dbReference>
<dbReference type="SUPFAM" id="SSF52540">
    <property type="entry name" value="P-loop containing nucleoside triphosphate hydrolases"/>
    <property type="match status" value="1"/>
</dbReference>
<keyword evidence="6" id="KW-0677">Repeat</keyword>
<dbReference type="GO" id="GO:0051959">
    <property type="term" value="F:dynein light intermediate chain binding"/>
    <property type="evidence" value="ECO:0007669"/>
    <property type="project" value="InterPro"/>
</dbReference>
<keyword evidence="12" id="KW-0505">Motor protein</keyword>
<dbReference type="Gene3D" id="1.20.140.100">
    <property type="entry name" value="Dynein heavy chain, N-terminal domain 2"/>
    <property type="match status" value="1"/>
</dbReference>
<evidence type="ECO:0000256" key="12">
    <source>
        <dbReference type="ARBA" id="ARBA00023175"/>
    </source>
</evidence>
<evidence type="ECO:0000313" key="18">
    <source>
        <dbReference type="Proteomes" id="UP000324800"/>
    </source>
</evidence>
<dbReference type="InterPro" id="IPR026983">
    <property type="entry name" value="DHC"/>
</dbReference>
<comment type="caution">
    <text evidence="17">The sequence shown here is derived from an EMBL/GenBank/DDBJ whole genome shotgun (WGS) entry which is preliminary data.</text>
</comment>
<evidence type="ECO:0000256" key="2">
    <source>
        <dbReference type="ARBA" id="ARBA00008887"/>
    </source>
</evidence>
<dbReference type="FunFam" id="3.20.180.20:FF:000001">
    <property type="entry name" value="Dynein axonemal heavy chain 5"/>
    <property type="match status" value="1"/>
</dbReference>
<gene>
    <name evidence="17" type="ORF">EZS28_034998</name>
</gene>
<sequence length="825" mass="94975">PVNDVDDVRDLVRILGEVNNMGENFDLRVGPLEERYVILGKFGVEITTEETDMLDNLSYRWKKLKQKAVEVMDFLVSVQDKYMHELQNNVKEFQVAVKEFKTDYDTNGPMVQTNPRAAMDKLRVYQAQFDDRARKWVSYKEGEALFGLNETEYPDLVAVQRELKLLHTLYGVYSDVIITVNRFDDTLWAELDLDEVETQMSDFQSKCRSMPKTIHGWDSFKELKIMVDEFNDVIETLKNLKQEFIRERHWQSIMAVCGTTFKTDYDVFKLGHLRNAGLVKHIEEIDEIASGCAKEAEIEAKLNDIMAAWQNQEFVFMQFKNRGELLLKGISITDLLTQMEDSQMALQGLLSNRFNGPFKERIVDWNTKLTMCHEIIDQWIGVQALWIYLEAVFNGGDIATQLPQAARLFQGIDKSWVKMMESAREKKNIIGICCGDDTLKTLLPHLTEQLESCQKSLSGYLETKRSLFPRFYFVSDPNLLEILGQATDPNSIQPQLKNIFDNIARVDFDRSKRTHIIGMNSSENEHVDLFKRVVAEGHIEHWLQNLVDGMRSTMKNVTKEAVLAMDAMELEDFVWKFPAQISLLGLQVMWTRDCDLALRAAKSDKNALNNCNKKNANVLRKLVEMTTKDLTSLQRTKIETLVTIDVHQRDVFDELVRIKIRTPHEFSWLKQTRFYWKSDEQYVQIQITDIDFNYCYEYLGCTDRLVITPLTDRCYITLAQAIGMFLGGAPAGPAGTGKTETVKDMGKALGKYVVVFNCSDQMDYRGLGKIFKGLAQSGSWGDFDEFNRIEPAVLSVVAQQVSCILTALRERRTQFVSKLINIPIY</sequence>
<accession>A0A5J4UIS3</accession>
<evidence type="ECO:0000256" key="5">
    <source>
        <dbReference type="ARBA" id="ARBA00022701"/>
    </source>
</evidence>
<feature type="domain" description="Dynein heavy chain hydrolytic ATP-binding dynein motor region" evidence="16">
    <location>
        <begin position="694"/>
        <end position="816"/>
    </location>
</feature>
<dbReference type="InterPro" id="IPR042228">
    <property type="entry name" value="Dynein_linker_3"/>
</dbReference>
<dbReference type="GO" id="GO:0045505">
    <property type="term" value="F:dynein intermediate chain binding"/>
    <property type="evidence" value="ECO:0007669"/>
    <property type="project" value="InterPro"/>
</dbReference>
<dbReference type="GO" id="GO:1902850">
    <property type="term" value="P:microtubule cytoskeleton organization involved in mitosis"/>
    <property type="evidence" value="ECO:0007669"/>
    <property type="project" value="UniProtKB-ARBA"/>
</dbReference>
<name>A0A5J4UIS3_9EUKA</name>
<dbReference type="AlphaFoldDB" id="A0A5J4UIS3"/>
<dbReference type="PANTHER" id="PTHR46532">
    <property type="entry name" value="MALE FERTILITY FACTOR KL5"/>
    <property type="match status" value="1"/>
</dbReference>
<evidence type="ECO:0000313" key="17">
    <source>
        <dbReference type="EMBL" id="KAA6369475.1"/>
    </source>
</evidence>
<dbReference type="GO" id="GO:0008569">
    <property type="term" value="F:minus-end-directed microtubule motor activity"/>
    <property type="evidence" value="ECO:0007669"/>
    <property type="project" value="UniProtKB-ARBA"/>
</dbReference>
<keyword evidence="9" id="KW-0243">Dynein</keyword>
<keyword evidence="8" id="KW-0067">ATP-binding</keyword>
<organism evidence="17 18">
    <name type="scientific">Streblomastix strix</name>
    <dbReference type="NCBI Taxonomy" id="222440"/>
    <lineage>
        <taxon>Eukaryota</taxon>
        <taxon>Metamonada</taxon>
        <taxon>Preaxostyla</taxon>
        <taxon>Oxymonadida</taxon>
        <taxon>Streblomastigidae</taxon>
        <taxon>Streblomastix</taxon>
    </lineage>
</organism>
<dbReference type="FunFam" id="1.20.140.100:FF:000003">
    <property type="entry name" value="Dynein, axonemal, heavy chain 5"/>
    <property type="match status" value="1"/>
</dbReference>
<dbReference type="Gene3D" id="3.20.180.20">
    <property type="entry name" value="Dynein heavy chain, N-terminal domain 2"/>
    <property type="match status" value="1"/>
</dbReference>
<evidence type="ECO:0000256" key="3">
    <source>
        <dbReference type="ARBA" id="ARBA00022197"/>
    </source>
</evidence>
<evidence type="ECO:0000256" key="8">
    <source>
        <dbReference type="ARBA" id="ARBA00022840"/>
    </source>
</evidence>
<dbReference type="InterPro" id="IPR042222">
    <property type="entry name" value="Dynein_2_N"/>
</dbReference>
<evidence type="ECO:0000256" key="1">
    <source>
        <dbReference type="ARBA" id="ARBA00004430"/>
    </source>
</evidence>
<feature type="domain" description="Dynein heavy chain linker" evidence="15">
    <location>
        <begin position="158"/>
        <end position="561"/>
    </location>
</feature>
<evidence type="ECO:0000256" key="10">
    <source>
        <dbReference type="ARBA" id="ARBA00023054"/>
    </source>
</evidence>
<protein>
    <recommendedName>
        <fullName evidence="3">Dynein heavy chain, cytoplasmic</fullName>
    </recommendedName>
</protein>
<keyword evidence="5" id="KW-0493">Microtubule</keyword>
<dbReference type="FunFam" id="1.10.287.2620:FF:000002">
    <property type="entry name" value="Dynein heavy chain 2, axonemal"/>
    <property type="match status" value="1"/>
</dbReference>
<dbReference type="GO" id="GO:0030473">
    <property type="term" value="P:nuclear migration along microtubule"/>
    <property type="evidence" value="ECO:0007669"/>
    <property type="project" value="UniProtKB-ARBA"/>
</dbReference>
<keyword evidence="11" id="KW-0969">Cilium</keyword>
<dbReference type="Pfam" id="PF12774">
    <property type="entry name" value="AAA_6"/>
    <property type="match status" value="1"/>
</dbReference>
<dbReference type="InterPro" id="IPR027417">
    <property type="entry name" value="P-loop_NTPase"/>
</dbReference>
<dbReference type="EMBL" id="SNRW01016338">
    <property type="protein sequence ID" value="KAA6369475.1"/>
    <property type="molecule type" value="Genomic_DNA"/>
</dbReference>
<proteinExistence type="inferred from homology"/>
<evidence type="ECO:0000256" key="13">
    <source>
        <dbReference type="ARBA" id="ARBA00023212"/>
    </source>
</evidence>
<evidence type="ECO:0000256" key="14">
    <source>
        <dbReference type="ARBA" id="ARBA00023273"/>
    </source>
</evidence>
<dbReference type="InterPro" id="IPR035699">
    <property type="entry name" value="AAA_6"/>
</dbReference>
<dbReference type="PANTHER" id="PTHR46532:SF4">
    <property type="entry name" value="AAA+ ATPASE DOMAIN-CONTAINING PROTEIN"/>
    <property type="match status" value="1"/>
</dbReference>
<evidence type="ECO:0000259" key="15">
    <source>
        <dbReference type="Pfam" id="PF08393"/>
    </source>
</evidence>
<keyword evidence="7" id="KW-0547">Nucleotide-binding</keyword>
<dbReference type="GO" id="GO:0005524">
    <property type="term" value="F:ATP binding"/>
    <property type="evidence" value="ECO:0007669"/>
    <property type="project" value="UniProtKB-KW"/>
</dbReference>
<evidence type="ECO:0000256" key="7">
    <source>
        <dbReference type="ARBA" id="ARBA00022741"/>
    </source>
</evidence>
<dbReference type="Gene3D" id="1.10.287.2620">
    <property type="match status" value="1"/>
</dbReference>
<keyword evidence="10" id="KW-0175">Coiled coil</keyword>
<dbReference type="OrthoDB" id="447173at2759"/>
<dbReference type="FunFam" id="3.40.50.300:FF:000996">
    <property type="entry name" value="Cytoplasmic dynein heavy chain"/>
    <property type="match status" value="1"/>
</dbReference>
<keyword evidence="4" id="KW-0963">Cytoplasm</keyword>
<evidence type="ECO:0000256" key="11">
    <source>
        <dbReference type="ARBA" id="ARBA00023069"/>
    </source>
</evidence>
<dbReference type="Pfam" id="PF08393">
    <property type="entry name" value="DHC_N2"/>
    <property type="match status" value="1"/>
</dbReference>
<dbReference type="FunFam" id="1.20.58.1120:FF:000007">
    <property type="entry name" value="Dynein heavy chain 4"/>
    <property type="match status" value="1"/>
</dbReference>
<dbReference type="GO" id="GO:0005938">
    <property type="term" value="C:cell cortex"/>
    <property type="evidence" value="ECO:0007669"/>
    <property type="project" value="UniProtKB-ARBA"/>
</dbReference>
<keyword evidence="14" id="KW-0966">Cell projection</keyword>
<evidence type="ECO:0000256" key="9">
    <source>
        <dbReference type="ARBA" id="ARBA00023017"/>
    </source>
</evidence>
<comment type="subcellular location">
    <subcellularLocation>
        <location evidence="1">Cytoplasm</location>
        <location evidence="1">Cytoskeleton</location>
        <location evidence="1">Cilium axoneme</location>
    </subcellularLocation>
</comment>
<evidence type="ECO:0000256" key="6">
    <source>
        <dbReference type="ARBA" id="ARBA00022737"/>
    </source>
</evidence>
<evidence type="ECO:0000259" key="16">
    <source>
        <dbReference type="Pfam" id="PF12774"/>
    </source>
</evidence>
<dbReference type="Gene3D" id="3.40.50.300">
    <property type="entry name" value="P-loop containing nucleotide triphosphate hydrolases"/>
    <property type="match status" value="1"/>
</dbReference>
<evidence type="ECO:0000256" key="4">
    <source>
        <dbReference type="ARBA" id="ARBA00022490"/>
    </source>
</evidence>
<comment type="similarity">
    <text evidence="2">Belongs to the dynein heavy chain family.</text>
</comment>
<keyword evidence="13" id="KW-0206">Cytoskeleton</keyword>
<dbReference type="Proteomes" id="UP000324800">
    <property type="component" value="Unassembled WGS sequence"/>
</dbReference>
<dbReference type="GO" id="GO:0000235">
    <property type="term" value="C:astral microtubule"/>
    <property type="evidence" value="ECO:0007669"/>
    <property type="project" value="UniProtKB-ARBA"/>
</dbReference>
<feature type="non-terminal residue" evidence="17">
    <location>
        <position position="1"/>
    </location>
</feature>
<dbReference type="GO" id="GO:0005858">
    <property type="term" value="C:axonemal dynein complex"/>
    <property type="evidence" value="ECO:0007669"/>
    <property type="project" value="TreeGrafter"/>
</dbReference>
<dbReference type="InterPro" id="IPR013602">
    <property type="entry name" value="Dynein_heavy_linker"/>
</dbReference>